<accession>A0A8C4X3F2</accession>
<evidence type="ECO:0008006" key="9">
    <source>
        <dbReference type="Google" id="ProtNLM"/>
    </source>
</evidence>
<dbReference type="Pfam" id="PF23524">
    <property type="entry name" value="MGAT4A_C"/>
    <property type="match status" value="1"/>
</dbReference>
<evidence type="ECO:0000256" key="4">
    <source>
        <dbReference type="SAM" id="Phobius"/>
    </source>
</evidence>
<dbReference type="Proteomes" id="UP000694620">
    <property type="component" value="Chromosome 5"/>
</dbReference>
<comment type="pathway">
    <text evidence="1">Protein modification; protein glycosylation.</text>
</comment>
<evidence type="ECO:0000313" key="8">
    <source>
        <dbReference type="Proteomes" id="UP000694620"/>
    </source>
</evidence>
<dbReference type="PANTHER" id="PTHR12062">
    <property type="entry name" value="N-ACETYLGLUCOSAMINYLTRANSFERASE VI"/>
    <property type="match status" value="1"/>
</dbReference>
<keyword evidence="4" id="KW-0472">Membrane</keyword>
<feature type="domain" description="MGAT4 conserved region" evidence="5">
    <location>
        <begin position="109"/>
        <end position="378"/>
    </location>
</feature>
<dbReference type="GO" id="GO:0005783">
    <property type="term" value="C:endoplasmic reticulum"/>
    <property type="evidence" value="ECO:0007669"/>
    <property type="project" value="TreeGrafter"/>
</dbReference>
<dbReference type="AlphaFoldDB" id="A0A8C4X3F2"/>
<organism evidence="7 8">
    <name type="scientific">Erpetoichthys calabaricus</name>
    <name type="common">Rope fish</name>
    <name type="synonym">Calamoichthys calabaricus</name>
    <dbReference type="NCBI Taxonomy" id="27687"/>
    <lineage>
        <taxon>Eukaryota</taxon>
        <taxon>Metazoa</taxon>
        <taxon>Chordata</taxon>
        <taxon>Craniata</taxon>
        <taxon>Vertebrata</taxon>
        <taxon>Euteleostomi</taxon>
        <taxon>Actinopterygii</taxon>
        <taxon>Polypteriformes</taxon>
        <taxon>Polypteridae</taxon>
        <taxon>Erpetoichthys</taxon>
    </lineage>
</organism>
<dbReference type="GO" id="GO:0006487">
    <property type="term" value="P:protein N-linked glycosylation"/>
    <property type="evidence" value="ECO:0007669"/>
    <property type="project" value="TreeGrafter"/>
</dbReference>
<keyword evidence="4" id="KW-1133">Transmembrane helix</keyword>
<keyword evidence="2" id="KW-0328">Glycosyltransferase</keyword>
<evidence type="ECO:0000256" key="2">
    <source>
        <dbReference type="ARBA" id="ARBA00022676"/>
    </source>
</evidence>
<feature type="domain" description="MGAT4 A/B/C C-terminal" evidence="6">
    <location>
        <begin position="392"/>
        <end position="523"/>
    </location>
</feature>
<dbReference type="GO" id="GO:0005793">
    <property type="term" value="C:endoplasmic reticulum-Golgi intermediate compartment"/>
    <property type="evidence" value="ECO:0007669"/>
    <property type="project" value="TreeGrafter"/>
</dbReference>
<protein>
    <recommendedName>
        <fullName evidence="9">Alpha-1,3-mannosyl-glycoprotein 4-beta-N-acetylglucosaminyltransferase A</fullName>
    </recommendedName>
</protein>
<dbReference type="Ensembl" id="ENSECRT00000001952.1">
    <property type="protein sequence ID" value="ENSECRP00000001926.1"/>
    <property type="gene ID" value="ENSECRG00000001345.1"/>
</dbReference>
<evidence type="ECO:0000256" key="1">
    <source>
        <dbReference type="ARBA" id="ARBA00004922"/>
    </source>
</evidence>
<reference evidence="7" key="2">
    <citation type="submission" date="2025-08" db="UniProtKB">
        <authorList>
            <consortium name="Ensembl"/>
        </authorList>
    </citation>
    <scope>IDENTIFICATION</scope>
</reference>
<dbReference type="GO" id="GO:0008375">
    <property type="term" value="F:acetylglucosaminyltransferase activity"/>
    <property type="evidence" value="ECO:0007669"/>
    <property type="project" value="TreeGrafter"/>
</dbReference>
<reference evidence="7" key="3">
    <citation type="submission" date="2025-09" db="UniProtKB">
        <authorList>
            <consortium name="Ensembl"/>
        </authorList>
    </citation>
    <scope>IDENTIFICATION</scope>
</reference>
<dbReference type="GO" id="GO:0005795">
    <property type="term" value="C:Golgi stack"/>
    <property type="evidence" value="ECO:0007669"/>
    <property type="project" value="TreeGrafter"/>
</dbReference>
<name>A0A8C4X3F2_ERPCA</name>
<dbReference type="Pfam" id="PF04666">
    <property type="entry name" value="MGAT4_cons"/>
    <property type="match status" value="1"/>
</dbReference>
<dbReference type="GeneTree" id="ENSGT00940000156526"/>
<keyword evidence="3" id="KW-0808">Transferase</keyword>
<sequence length="530" mass="61095">MRCRHGSVLVVLIVAVTVTTFFWVPSPHRFRENEVDDLAYQFLRLHERLQAMEKESLKSSRNLGNLLRDLRFAVSLKRNISINLTDFSRWKEISNTAQHKNPPTILNVLLPHLKRHESSLYPNVLVGQQRSGVSLVFGIPTVKREKESYLMETLKSLLFELTKEEKDDCVIVVFIAEVDVMYVTGLAHDIKNAFPQDVEAGLIEVVSPSFGYYPNFTNLRETFGDTKERVKWRTKQNLDYSFLMLYAQNKGTFYVQLEDDIVARSGYYQSMKSFVLQQTSADWMVLEFSQLGFIGKLFRISDLPLIVEFILMFHKDKPIDWLLEHILWVKVCNPEKDAKHCERQKESLRIRYKPSLFQHVGTHSSLAGKIQNLKDKDFGKQVLYIGHPNPPATIKTTLKAYQKYTFERAYNGEDYFWAFSPEQGDSIMIVFNEPLIVESYIFRSGNIEHPSDRLLDTIVEVLPESNAIISIGNGIKKTEDGYFRIGTFENGIAEGKVPAALMKISAFRLTIQSKSTYWVLLSEIFIKQGS</sequence>
<feature type="transmembrane region" description="Helical" evidence="4">
    <location>
        <begin position="7"/>
        <end position="24"/>
    </location>
</feature>
<proteinExistence type="predicted"/>
<keyword evidence="4" id="KW-0812">Transmembrane</keyword>
<dbReference type="InterPro" id="IPR056576">
    <property type="entry name" value="MGAT4_A/B/C_C"/>
</dbReference>
<evidence type="ECO:0000256" key="3">
    <source>
        <dbReference type="ARBA" id="ARBA00022679"/>
    </source>
</evidence>
<keyword evidence="8" id="KW-1185">Reference proteome</keyword>
<evidence type="ECO:0000259" key="5">
    <source>
        <dbReference type="Pfam" id="PF04666"/>
    </source>
</evidence>
<evidence type="ECO:0000313" key="7">
    <source>
        <dbReference type="Ensembl" id="ENSECRP00000001926.1"/>
    </source>
</evidence>
<evidence type="ECO:0000259" key="6">
    <source>
        <dbReference type="Pfam" id="PF23524"/>
    </source>
</evidence>
<dbReference type="InterPro" id="IPR006759">
    <property type="entry name" value="Glyco_transf_54"/>
</dbReference>
<dbReference type="PANTHER" id="PTHR12062:SF27">
    <property type="entry name" value="ALPHA-1,3-MANNOSYL-GLYCOPROTEIN 4-BETA-N-ACETYLGLUCOSAMINYLTRANSFERASE B"/>
    <property type="match status" value="1"/>
</dbReference>
<gene>
    <name evidence="7" type="primary">LOC114651760</name>
</gene>
<dbReference type="InterPro" id="IPR057279">
    <property type="entry name" value="MGAT4"/>
</dbReference>
<reference evidence="7" key="1">
    <citation type="submission" date="2021-06" db="EMBL/GenBank/DDBJ databases">
        <authorList>
            <consortium name="Wellcome Sanger Institute Data Sharing"/>
        </authorList>
    </citation>
    <scope>NUCLEOTIDE SEQUENCE [LARGE SCALE GENOMIC DNA]</scope>
</reference>